<evidence type="ECO:0000256" key="1">
    <source>
        <dbReference type="ARBA" id="ARBA00006484"/>
    </source>
</evidence>
<dbReference type="InterPro" id="IPR020904">
    <property type="entry name" value="Sc_DH/Rdtase_CS"/>
</dbReference>
<dbReference type="InterPro" id="IPR002347">
    <property type="entry name" value="SDR_fam"/>
</dbReference>
<protein>
    <submittedName>
        <fullName evidence="3">Uncharacterized protein</fullName>
    </submittedName>
</protein>
<gene>
    <name evidence="3" type="ORF">H2204_005320</name>
</gene>
<accession>A0AA38Y5P7</accession>
<name>A0AA38Y5P7_9EURO</name>
<dbReference type="PANTHER" id="PTHR42760:SF45">
    <property type="entry name" value="SHORT CHAIN DEHYDROGENASE_REDUCTASE FAMILY PROTEIN, PUTATIVE (AFU_ORTHOLOGUE AFUA_3G09150)-RELATED"/>
    <property type="match status" value="1"/>
</dbReference>
<comment type="similarity">
    <text evidence="1">Belongs to the short-chain dehydrogenases/reductases (SDR) family.</text>
</comment>
<dbReference type="PRINTS" id="PR00080">
    <property type="entry name" value="SDRFAMILY"/>
</dbReference>
<evidence type="ECO:0000256" key="2">
    <source>
        <dbReference type="ARBA" id="ARBA00022857"/>
    </source>
</evidence>
<reference evidence="3" key="1">
    <citation type="submission" date="2022-10" db="EMBL/GenBank/DDBJ databases">
        <title>Culturing micro-colonial fungi from biological soil crusts in the Mojave desert and describing Neophaeococcomyces mojavensis, and introducing the new genera and species Taxawa tesnikishii.</title>
        <authorList>
            <person name="Kurbessoian T."/>
            <person name="Stajich J.E."/>
        </authorList>
    </citation>
    <scope>NUCLEOTIDE SEQUENCE</scope>
    <source>
        <strain evidence="3">TK_35</strain>
    </source>
</reference>
<evidence type="ECO:0000313" key="4">
    <source>
        <dbReference type="Proteomes" id="UP001172681"/>
    </source>
</evidence>
<dbReference type="GO" id="GO:0006633">
    <property type="term" value="P:fatty acid biosynthetic process"/>
    <property type="evidence" value="ECO:0007669"/>
    <property type="project" value="TreeGrafter"/>
</dbReference>
<dbReference type="PRINTS" id="PR00081">
    <property type="entry name" value="GDHRDH"/>
</dbReference>
<dbReference type="Gene3D" id="3.40.50.720">
    <property type="entry name" value="NAD(P)-binding Rossmann-like Domain"/>
    <property type="match status" value="1"/>
</dbReference>
<dbReference type="Pfam" id="PF13561">
    <property type="entry name" value="adh_short_C2"/>
    <property type="match status" value="1"/>
</dbReference>
<comment type="caution">
    <text evidence="3">The sequence shown here is derived from an EMBL/GenBank/DDBJ whole genome shotgun (WGS) entry which is preliminary data.</text>
</comment>
<dbReference type="PROSITE" id="PS00061">
    <property type="entry name" value="ADH_SHORT"/>
    <property type="match status" value="1"/>
</dbReference>
<dbReference type="Proteomes" id="UP001172681">
    <property type="component" value="Unassembled WGS sequence"/>
</dbReference>
<proteinExistence type="inferred from homology"/>
<dbReference type="CDD" id="cd05233">
    <property type="entry name" value="SDR_c"/>
    <property type="match status" value="1"/>
</dbReference>
<evidence type="ECO:0000313" key="3">
    <source>
        <dbReference type="EMBL" id="KAJ9636487.1"/>
    </source>
</evidence>
<dbReference type="GO" id="GO:0048038">
    <property type="term" value="F:quinone binding"/>
    <property type="evidence" value="ECO:0007669"/>
    <property type="project" value="TreeGrafter"/>
</dbReference>
<dbReference type="SUPFAM" id="SSF51735">
    <property type="entry name" value="NAD(P)-binding Rossmann-fold domains"/>
    <property type="match status" value="1"/>
</dbReference>
<keyword evidence="4" id="KW-1185">Reference proteome</keyword>
<dbReference type="InterPro" id="IPR036291">
    <property type="entry name" value="NAD(P)-bd_dom_sf"/>
</dbReference>
<dbReference type="PANTHER" id="PTHR42760">
    <property type="entry name" value="SHORT-CHAIN DEHYDROGENASES/REDUCTASES FAMILY MEMBER"/>
    <property type="match status" value="1"/>
</dbReference>
<organism evidence="3 4">
    <name type="scientific">Knufia peltigerae</name>
    <dbReference type="NCBI Taxonomy" id="1002370"/>
    <lineage>
        <taxon>Eukaryota</taxon>
        <taxon>Fungi</taxon>
        <taxon>Dikarya</taxon>
        <taxon>Ascomycota</taxon>
        <taxon>Pezizomycotina</taxon>
        <taxon>Eurotiomycetes</taxon>
        <taxon>Chaetothyriomycetidae</taxon>
        <taxon>Chaetothyriales</taxon>
        <taxon>Trichomeriaceae</taxon>
        <taxon>Knufia</taxon>
    </lineage>
</organism>
<dbReference type="GO" id="GO:0016616">
    <property type="term" value="F:oxidoreductase activity, acting on the CH-OH group of donors, NAD or NADP as acceptor"/>
    <property type="evidence" value="ECO:0007669"/>
    <property type="project" value="TreeGrafter"/>
</dbReference>
<dbReference type="EMBL" id="JAPDRN010000029">
    <property type="protein sequence ID" value="KAJ9636487.1"/>
    <property type="molecule type" value="Genomic_DNA"/>
</dbReference>
<sequence length="271" mass="28010">MDNSFAGRTIAITGGGSGIGLATTRALLNAGATVYVADVIKAPPELEGQANLHYDGNCDITKRECCKKFIESIAGNLDGLVNCAGICPVEGKMASDDLFARIMAINVTGSWNMGTEAIQKMIQQKSRSPSGLLPGSERTLGAGVIVNIASGASLRGIAGLTAYCTSKHAVLGMSRSWAKEWPSLRVNAVAPEIKGKLTAILGVTDTPLSRGATNNTGNTEDLKKLSSALSARIPLGRMAYATDIADVILFALSPAASFITGQVIPVNGGSD</sequence>
<dbReference type="AlphaFoldDB" id="A0AA38Y5P7"/>
<keyword evidence="2" id="KW-0521">NADP</keyword>